<reference evidence="7 8" key="1">
    <citation type="submission" date="2015-04" db="EMBL/GenBank/DDBJ databases">
        <title>Complete genome sequence of Schizopora paradoxa KUC8140, a cosmopolitan wood degrader in East Asia.</title>
        <authorList>
            <consortium name="DOE Joint Genome Institute"/>
            <person name="Min B."/>
            <person name="Park H."/>
            <person name="Jang Y."/>
            <person name="Kim J.-J."/>
            <person name="Kim K.H."/>
            <person name="Pangilinan J."/>
            <person name="Lipzen A."/>
            <person name="Riley R."/>
            <person name="Grigoriev I.V."/>
            <person name="Spatafora J.W."/>
            <person name="Choi I.-G."/>
        </authorList>
    </citation>
    <scope>NUCLEOTIDE SEQUENCE [LARGE SCALE GENOMIC DNA]</scope>
    <source>
        <strain evidence="7 8">KUC8140</strain>
    </source>
</reference>
<evidence type="ECO:0000256" key="2">
    <source>
        <dbReference type="ARBA" id="ARBA00005885"/>
    </source>
</evidence>
<comment type="subcellular location">
    <subcellularLocation>
        <location evidence="1">Cytoplasm</location>
        <location evidence="1">Cytoskeleton</location>
    </subcellularLocation>
</comment>
<name>A0A0H2RQN9_9AGAM</name>
<evidence type="ECO:0000256" key="1">
    <source>
        <dbReference type="ARBA" id="ARBA00004245"/>
    </source>
</evidence>
<evidence type="ECO:0000256" key="4">
    <source>
        <dbReference type="ARBA" id="ARBA00023212"/>
    </source>
</evidence>
<dbReference type="GO" id="GO:0005856">
    <property type="term" value="C:cytoskeleton"/>
    <property type="evidence" value="ECO:0007669"/>
    <property type="project" value="UniProtKB-SubCell"/>
</dbReference>
<gene>
    <name evidence="7" type="ORF">SCHPADRAFT_837070</name>
</gene>
<feature type="compositionally biased region" description="Basic and acidic residues" evidence="5">
    <location>
        <begin position="106"/>
        <end position="127"/>
    </location>
</feature>
<evidence type="ECO:0000313" key="7">
    <source>
        <dbReference type="EMBL" id="KLO07126.1"/>
    </source>
</evidence>
<dbReference type="Pfam" id="PF06886">
    <property type="entry name" value="TPX2"/>
    <property type="match status" value="1"/>
</dbReference>
<dbReference type="AlphaFoldDB" id="A0A0H2RQN9"/>
<sequence length="168" mass="19443">LRRQNIVAAPSKPTFEFESTLGSGQRRNEFEDKMKTWESRASSSANAGNRLYSGFNSLRSVHEPTKSSRRQQIVPTIPVTPHFSTEARIAERHKFEEARKARELEIEKQAEERRRVQEEEEEREWREQRKRAIPKANPVPDWYTDIPRKTSQSKYGNAAGTVSSKVDG</sequence>
<keyword evidence="8" id="KW-1185">Reference proteome</keyword>
<dbReference type="STRING" id="27342.A0A0H2RQN9"/>
<feature type="non-terminal residue" evidence="7">
    <location>
        <position position="1"/>
    </location>
</feature>
<proteinExistence type="inferred from homology"/>
<feature type="compositionally biased region" description="Polar residues" evidence="5">
    <location>
        <begin position="149"/>
        <end position="168"/>
    </location>
</feature>
<dbReference type="Proteomes" id="UP000053477">
    <property type="component" value="Unassembled WGS sequence"/>
</dbReference>
<dbReference type="InParanoid" id="A0A0H2RQN9"/>
<evidence type="ECO:0000256" key="3">
    <source>
        <dbReference type="ARBA" id="ARBA00022490"/>
    </source>
</evidence>
<evidence type="ECO:0000313" key="8">
    <source>
        <dbReference type="Proteomes" id="UP000053477"/>
    </source>
</evidence>
<accession>A0A0H2RQN9</accession>
<keyword evidence="4" id="KW-0206">Cytoskeleton</keyword>
<dbReference type="OrthoDB" id="3242303at2759"/>
<feature type="region of interest" description="Disordered" evidence="5">
    <location>
        <begin position="106"/>
        <end position="168"/>
    </location>
</feature>
<comment type="similarity">
    <text evidence="2">Belongs to the TPX2 family.</text>
</comment>
<dbReference type="EMBL" id="KQ086159">
    <property type="protein sequence ID" value="KLO07126.1"/>
    <property type="molecule type" value="Genomic_DNA"/>
</dbReference>
<keyword evidence="3" id="KW-0963">Cytoplasm</keyword>
<dbReference type="InterPro" id="IPR027329">
    <property type="entry name" value="TPX2_C"/>
</dbReference>
<evidence type="ECO:0000256" key="5">
    <source>
        <dbReference type="SAM" id="MobiDB-lite"/>
    </source>
</evidence>
<feature type="domain" description="TPX2 C-terminal" evidence="6">
    <location>
        <begin position="82"/>
        <end position="149"/>
    </location>
</feature>
<evidence type="ECO:0000259" key="6">
    <source>
        <dbReference type="Pfam" id="PF06886"/>
    </source>
</evidence>
<organism evidence="7 8">
    <name type="scientific">Schizopora paradoxa</name>
    <dbReference type="NCBI Taxonomy" id="27342"/>
    <lineage>
        <taxon>Eukaryota</taxon>
        <taxon>Fungi</taxon>
        <taxon>Dikarya</taxon>
        <taxon>Basidiomycota</taxon>
        <taxon>Agaricomycotina</taxon>
        <taxon>Agaricomycetes</taxon>
        <taxon>Hymenochaetales</taxon>
        <taxon>Schizoporaceae</taxon>
        <taxon>Schizopora</taxon>
    </lineage>
</organism>
<protein>
    <recommendedName>
        <fullName evidence="6">TPX2 C-terminal domain-containing protein</fullName>
    </recommendedName>
</protein>